<dbReference type="EMBL" id="BLAL01000160">
    <property type="protein sequence ID" value="GES86550.1"/>
    <property type="molecule type" value="Genomic_DNA"/>
</dbReference>
<keyword evidence="1" id="KW-0472">Membrane</keyword>
<sequence>MRLPTFFLFCFLVVLVSSSCSPDNKDGIFFSISLSNYTNSRFNIWGYAPVPGQTVIGIWNNTLPPFKPADNEIFLLMQPMAGVYELRPFLSFDRTLTLEIPVDNITAPDAIIKVNYSQDEDYQRFYIECDVCNLEINTETWAKYHSSCTIQNKASNLCASRASRSDQYANVTQVDCGNASKWDLFGTISPDTMANSTSNVISGNKLAGLIIGTIICTASISFIVCYYFTRCKYSKNVRSIKFAHAINN</sequence>
<feature type="transmembrane region" description="Helical" evidence="1">
    <location>
        <begin position="206"/>
        <end position="228"/>
    </location>
</feature>
<reference evidence="3" key="1">
    <citation type="submission" date="2019-10" db="EMBL/GenBank/DDBJ databases">
        <title>Conservation and host-specific expression of non-tandemly repeated heterogenous ribosome RNA gene in arbuscular mycorrhizal fungi.</title>
        <authorList>
            <person name="Maeda T."/>
            <person name="Kobayashi Y."/>
            <person name="Nakagawa T."/>
            <person name="Ezawa T."/>
            <person name="Yamaguchi K."/>
            <person name="Bino T."/>
            <person name="Nishimoto Y."/>
            <person name="Shigenobu S."/>
            <person name="Kawaguchi M."/>
        </authorList>
    </citation>
    <scope>NUCLEOTIDE SEQUENCE</scope>
    <source>
        <strain evidence="3">HR1</strain>
    </source>
</reference>
<evidence type="ECO:0000313" key="4">
    <source>
        <dbReference type="Proteomes" id="UP000615446"/>
    </source>
</evidence>
<comment type="caution">
    <text evidence="3">The sequence shown here is derived from an EMBL/GenBank/DDBJ whole genome shotgun (WGS) entry which is preliminary data.</text>
</comment>
<feature type="signal peptide" evidence="2">
    <location>
        <begin position="1"/>
        <end position="18"/>
    </location>
</feature>
<keyword evidence="1" id="KW-0812">Transmembrane</keyword>
<accession>A0A8H3LIV9</accession>
<keyword evidence="2" id="KW-0732">Signal</keyword>
<evidence type="ECO:0000313" key="3">
    <source>
        <dbReference type="EMBL" id="GES86550.1"/>
    </source>
</evidence>
<feature type="chain" id="PRO_5034080277" evidence="2">
    <location>
        <begin position="19"/>
        <end position="248"/>
    </location>
</feature>
<evidence type="ECO:0000256" key="2">
    <source>
        <dbReference type="SAM" id="SignalP"/>
    </source>
</evidence>
<protein>
    <submittedName>
        <fullName evidence="3">Uncharacterized protein</fullName>
    </submittedName>
</protein>
<dbReference type="OrthoDB" id="2338680at2759"/>
<dbReference type="PROSITE" id="PS51257">
    <property type="entry name" value="PROKAR_LIPOPROTEIN"/>
    <property type="match status" value="1"/>
</dbReference>
<proteinExistence type="predicted"/>
<dbReference type="AlphaFoldDB" id="A0A8H3LIV9"/>
<keyword evidence="1" id="KW-1133">Transmembrane helix</keyword>
<evidence type="ECO:0000256" key="1">
    <source>
        <dbReference type="SAM" id="Phobius"/>
    </source>
</evidence>
<name>A0A8H3LIV9_9GLOM</name>
<organism evidence="3 4">
    <name type="scientific">Rhizophagus clarus</name>
    <dbReference type="NCBI Taxonomy" id="94130"/>
    <lineage>
        <taxon>Eukaryota</taxon>
        <taxon>Fungi</taxon>
        <taxon>Fungi incertae sedis</taxon>
        <taxon>Mucoromycota</taxon>
        <taxon>Glomeromycotina</taxon>
        <taxon>Glomeromycetes</taxon>
        <taxon>Glomerales</taxon>
        <taxon>Glomeraceae</taxon>
        <taxon>Rhizophagus</taxon>
    </lineage>
</organism>
<gene>
    <name evidence="3" type="ORF">RCL2_001360500</name>
</gene>
<dbReference type="Proteomes" id="UP000615446">
    <property type="component" value="Unassembled WGS sequence"/>
</dbReference>